<keyword evidence="3 6" id="KW-1133">Transmembrane helix</keyword>
<comment type="caution">
    <text evidence="9">The sequence shown here is derived from an EMBL/GenBank/DDBJ whole genome shotgun (WGS) entry which is preliminary data.</text>
</comment>
<evidence type="ECO:0000256" key="1">
    <source>
        <dbReference type="ARBA" id="ARBA00004141"/>
    </source>
</evidence>
<keyword evidence="10" id="KW-1185">Reference proteome</keyword>
<dbReference type="OrthoDB" id="5368598at2759"/>
<dbReference type="AlphaFoldDB" id="A0A9P4V4E1"/>
<feature type="transmembrane region" description="Helical" evidence="6">
    <location>
        <begin position="73"/>
        <end position="91"/>
    </location>
</feature>
<dbReference type="GO" id="GO:0005886">
    <property type="term" value="C:plasma membrane"/>
    <property type="evidence" value="ECO:0007669"/>
    <property type="project" value="TreeGrafter"/>
</dbReference>
<evidence type="ECO:0000259" key="8">
    <source>
        <dbReference type="Pfam" id="PF11970"/>
    </source>
</evidence>
<evidence type="ECO:0000313" key="10">
    <source>
        <dbReference type="Proteomes" id="UP000799444"/>
    </source>
</evidence>
<evidence type="ECO:0000256" key="2">
    <source>
        <dbReference type="ARBA" id="ARBA00022692"/>
    </source>
</evidence>
<dbReference type="GO" id="GO:0004930">
    <property type="term" value="F:G protein-coupled receptor activity"/>
    <property type="evidence" value="ECO:0007669"/>
    <property type="project" value="TreeGrafter"/>
</dbReference>
<feature type="region of interest" description="Disordered" evidence="5">
    <location>
        <begin position="194"/>
        <end position="217"/>
    </location>
</feature>
<feature type="compositionally biased region" description="Polar residues" evidence="5">
    <location>
        <begin position="294"/>
        <end position="303"/>
    </location>
</feature>
<name>A0A9P4V4E1_9PLEO</name>
<dbReference type="Proteomes" id="UP000799444">
    <property type="component" value="Unassembled WGS sequence"/>
</dbReference>
<feature type="transmembrane region" description="Helical" evidence="6">
    <location>
        <begin position="326"/>
        <end position="345"/>
    </location>
</feature>
<dbReference type="InterPro" id="IPR022596">
    <property type="entry name" value="GPR1/2/3_C"/>
</dbReference>
<evidence type="ECO:0000256" key="3">
    <source>
        <dbReference type="ARBA" id="ARBA00022989"/>
    </source>
</evidence>
<reference evidence="9" key="1">
    <citation type="journal article" date="2020" name="Stud. Mycol.">
        <title>101 Dothideomycetes genomes: a test case for predicting lifestyles and emergence of pathogens.</title>
        <authorList>
            <person name="Haridas S."/>
            <person name="Albert R."/>
            <person name="Binder M."/>
            <person name="Bloem J."/>
            <person name="Labutti K."/>
            <person name="Salamov A."/>
            <person name="Andreopoulos B."/>
            <person name="Baker S."/>
            <person name="Barry K."/>
            <person name="Bills G."/>
            <person name="Bluhm B."/>
            <person name="Cannon C."/>
            <person name="Castanera R."/>
            <person name="Culley D."/>
            <person name="Daum C."/>
            <person name="Ezra D."/>
            <person name="Gonzalez J."/>
            <person name="Henrissat B."/>
            <person name="Kuo A."/>
            <person name="Liang C."/>
            <person name="Lipzen A."/>
            <person name="Lutzoni F."/>
            <person name="Magnuson J."/>
            <person name="Mondo S."/>
            <person name="Nolan M."/>
            <person name="Ohm R."/>
            <person name="Pangilinan J."/>
            <person name="Park H.-J."/>
            <person name="Ramirez L."/>
            <person name="Alfaro M."/>
            <person name="Sun H."/>
            <person name="Tritt A."/>
            <person name="Yoshinaga Y."/>
            <person name="Zwiers L.-H."/>
            <person name="Turgeon B."/>
            <person name="Goodwin S."/>
            <person name="Spatafora J."/>
            <person name="Crous P."/>
            <person name="Grigoriev I."/>
        </authorList>
    </citation>
    <scope>NUCLEOTIDE SEQUENCE</scope>
    <source>
        <strain evidence="9">CBS 125425</strain>
    </source>
</reference>
<dbReference type="InterPro" id="IPR023041">
    <property type="entry name" value="Glucose_rcpt_Git3-like_N"/>
</dbReference>
<dbReference type="GO" id="GO:0007189">
    <property type="term" value="P:adenylate cyclase-activating G protein-coupled receptor signaling pathway"/>
    <property type="evidence" value="ECO:0007669"/>
    <property type="project" value="TreeGrafter"/>
</dbReference>
<sequence>MTASFVVFYWFCRMEKRFRHRLIMFLIFGDLMKATWLFLVAVYAIARGTVQTYSAFCQASGFLVQYGTETSDFAVLVIAIHSALQVFRPSMSARGHGLFPYRHLIYAGAMLVPALMASLAFVNPRWGYMSQGAFCTLPLRPLWYRLALTWIPRYLIAIIILGLAIAIYAHVGFEFRSFSKTGQGMKHSISTTTPMLSTLDTNEGTVPTRHPSSVLEGSALPNRRASSVMHEIVASRRSSLIRTMATIPGTLENHTRSHSLPPSPSSNKPCTFPLPSRPSIPQSKSIYPGPPTATLDSRNTSPLSSYPTTLAQRHLHAERHRIHRQLRLLFIYPLVYICMWLIPFVNHCMNYSDKWALHPLYWLSLANVICICLMGFVDCVVFGWREKPWRHVPGSSGEFWGSFVWWGDGEGRGSVGRMSGESEGQRVVTSLARARLEAEMEERRGNVRRGLEREKEDGR</sequence>
<feature type="transmembrane region" description="Helical" evidence="6">
    <location>
        <begin position="103"/>
        <end position="122"/>
    </location>
</feature>
<evidence type="ECO:0000256" key="4">
    <source>
        <dbReference type="ARBA" id="ARBA00023136"/>
    </source>
</evidence>
<accession>A0A9P4V4E1</accession>
<dbReference type="Gene3D" id="1.20.1070.10">
    <property type="entry name" value="Rhodopsin 7-helix transmembrane proteins"/>
    <property type="match status" value="1"/>
</dbReference>
<feature type="transmembrane region" description="Helical" evidence="6">
    <location>
        <begin position="360"/>
        <end position="384"/>
    </location>
</feature>
<feature type="domain" description="Glucose receptor Git3-like N-terminal" evidence="7">
    <location>
        <begin position="3"/>
        <end position="177"/>
    </location>
</feature>
<feature type="transmembrane region" description="Helical" evidence="6">
    <location>
        <begin position="142"/>
        <end position="171"/>
    </location>
</feature>
<dbReference type="Pfam" id="PF11970">
    <property type="entry name" value="GPR_Gpa2_C"/>
    <property type="match status" value="1"/>
</dbReference>
<feature type="region of interest" description="Disordered" evidence="5">
    <location>
        <begin position="251"/>
        <end position="303"/>
    </location>
</feature>
<feature type="region of interest" description="Disordered" evidence="5">
    <location>
        <begin position="440"/>
        <end position="459"/>
    </location>
</feature>
<dbReference type="PANTHER" id="PTHR23112">
    <property type="entry name" value="G PROTEIN-COUPLED RECEPTOR 157-RELATED"/>
    <property type="match status" value="1"/>
</dbReference>
<evidence type="ECO:0000313" key="9">
    <source>
        <dbReference type="EMBL" id="KAF2736108.1"/>
    </source>
</evidence>
<evidence type="ECO:0000256" key="6">
    <source>
        <dbReference type="SAM" id="Phobius"/>
    </source>
</evidence>
<dbReference type="Pfam" id="PF11710">
    <property type="entry name" value="Git3"/>
    <property type="match status" value="1"/>
</dbReference>
<protein>
    <recommendedName>
        <fullName evidence="11">G protein-coupled receptor GPR1</fullName>
    </recommendedName>
</protein>
<evidence type="ECO:0000256" key="5">
    <source>
        <dbReference type="SAM" id="MobiDB-lite"/>
    </source>
</evidence>
<dbReference type="EMBL" id="ML996128">
    <property type="protein sequence ID" value="KAF2736108.1"/>
    <property type="molecule type" value="Genomic_DNA"/>
</dbReference>
<keyword evidence="4 6" id="KW-0472">Membrane</keyword>
<feature type="domain" description="G protein-coupled receptor GPR1/2/3 C-terminal" evidence="8">
    <location>
        <begin position="318"/>
        <end position="391"/>
    </location>
</feature>
<organism evidence="9 10">
    <name type="scientific">Polyplosphaeria fusca</name>
    <dbReference type="NCBI Taxonomy" id="682080"/>
    <lineage>
        <taxon>Eukaryota</taxon>
        <taxon>Fungi</taxon>
        <taxon>Dikarya</taxon>
        <taxon>Ascomycota</taxon>
        <taxon>Pezizomycotina</taxon>
        <taxon>Dothideomycetes</taxon>
        <taxon>Pleosporomycetidae</taxon>
        <taxon>Pleosporales</taxon>
        <taxon>Tetraplosphaeriaceae</taxon>
        <taxon>Polyplosphaeria</taxon>
    </lineage>
</organism>
<proteinExistence type="predicted"/>
<evidence type="ECO:0000259" key="7">
    <source>
        <dbReference type="Pfam" id="PF11710"/>
    </source>
</evidence>
<gene>
    <name evidence="9" type="ORF">EJ04DRAFT_575581</name>
</gene>
<dbReference type="SUPFAM" id="SSF81321">
    <property type="entry name" value="Family A G protein-coupled receptor-like"/>
    <property type="match status" value="1"/>
</dbReference>
<feature type="transmembrane region" description="Helical" evidence="6">
    <location>
        <begin position="22"/>
        <end position="46"/>
    </location>
</feature>
<evidence type="ECO:0008006" key="11">
    <source>
        <dbReference type="Google" id="ProtNLM"/>
    </source>
</evidence>
<feature type="compositionally biased region" description="Polar residues" evidence="5">
    <location>
        <begin position="194"/>
        <end position="205"/>
    </location>
</feature>
<dbReference type="PANTHER" id="PTHR23112:SF37">
    <property type="entry name" value="G PROTEIN-COUPLED RECEPTOR GPR1"/>
    <property type="match status" value="1"/>
</dbReference>
<keyword evidence="2 6" id="KW-0812">Transmembrane</keyword>
<comment type="subcellular location">
    <subcellularLocation>
        <location evidence="1">Membrane</location>
        <topology evidence="1">Multi-pass membrane protein</topology>
    </subcellularLocation>
</comment>